<keyword evidence="7" id="KW-1185">Reference proteome</keyword>
<dbReference type="PANTHER" id="PTHR11878:SF65">
    <property type="entry name" value="NA_CA-EXCHANGE PROTEIN, ISOFORM G"/>
    <property type="match status" value="1"/>
</dbReference>
<dbReference type="Pfam" id="PF17963">
    <property type="entry name" value="Big_9"/>
    <property type="match status" value="1"/>
</dbReference>
<dbReference type="PANTHER" id="PTHR11878">
    <property type="entry name" value="SODIUM/CALCIUM EXCHANGER"/>
    <property type="match status" value="1"/>
</dbReference>
<evidence type="ECO:0000256" key="1">
    <source>
        <dbReference type="ARBA" id="ARBA00022729"/>
    </source>
</evidence>
<evidence type="ECO:0000256" key="4">
    <source>
        <dbReference type="ARBA" id="ARBA00023065"/>
    </source>
</evidence>
<evidence type="ECO:0000256" key="3">
    <source>
        <dbReference type="ARBA" id="ARBA00022837"/>
    </source>
</evidence>
<keyword evidence="3" id="KW-0106">Calcium</keyword>
<sequence length="759" mass="78960">MLNTFKRFLRDGFSDSHTARRSRGRKRKLQVRNQTAIEALEAKTLLTATLQNYLTTEHVDLNLQHDGSEWAIGPRNSDQFPAIQYANDEAVMYVGAPAEITRPGSSDFDFMGVESGESLFYLPQSQDTELIFAGFAAYGLGCSVDSYNPVDESKGRVNGSTRWAKTTLTDVRHTNPDGTTGDGKFSLWQAGTFGLITVLMASYDDGQDNANSDGLDVTDGISGDDAMWIPAGGHNHFNFDFTEPGRYEVDVKLSAYFGDDGNNSTANAAGYSESDDITLYFSVISVGELQFEQSSYSVNEDAGTASIDVVRTGGSDGRITVDYATSDGTATEPGDYTAASGTLEFLDGEIRKTITVPIIDDADEEGDESFTIELSNAGPENIDDYLTDIEGDTNGLLGTITSTTVTIAGNDQPVNTPPTISDVVDQVVEEGDSTAALAFVVGDAETAAAALAVTATSSNPTLIPNANITLGGSGANRTVTVAPAANQTGTTTITLTVTEAGGLKATDTFVLTVNAANGNPTISAIGDVVVGENSNSSVSFTIGDAETAAGDLVVVATSANMAVVPDANLVLGGTGTNRTLTITPAADQSGSTTITVTVTDGGGLQATETFDVAVISGLVPFSMPIASGQGQSQQLKSVDFTGDGIADVIAAAGFAGSLIFLEGVGNGSFVSDVALNHGSDMYSGDLAEIDFDGDGDLDIVAGEYDADTLNGLTMDGQLALYRNDGSGQFTREILRGGLPQVADTTVADLNGDDFGDIVF</sequence>
<keyword evidence="4" id="KW-0406">Ion transport</keyword>
<feature type="domain" description="Calx-beta" evidence="5">
    <location>
        <begin position="276"/>
        <end position="375"/>
    </location>
</feature>
<dbReference type="NCBIfam" id="NF038134">
    <property type="entry name" value="choice_anch_M"/>
    <property type="match status" value="1"/>
</dbReference>
<dbReference type="Pfam" id="PF13517">
    <property type="entry name" value="FG-GAP_3"/>
    <property type="match status" value="1"/>
</dbReference>
<dbReference type="InterPro" id="IPR051171">
    <property type="entry name" value="CaCA"/>
</dbReference>
<dbReference type="Gene3D" id="2.60.40.2030">
    <property type="match status" value="1"/>
</dbReference>
<dbReference type="InterPro" id="IPR038081">
    <property type="entry name" value="CalX-like_sf"/>
</dbReference>
<gene>
    <name evidence="6" type="ORF">Fuma_04534</name>
</gene>
<dbReference type="GO" id="GO:0016020">
    <property type="term" value="C:membrane"/>
    <property type="evidence" value="ECO:0007669"/>
    <property type="project" value="InterPro"/>
</dbReference>
<dbReference type="GO" id="GO:0007154">
    <property type="term" value="P:cell communication"/>
    <property type="evidence" value="ECO:0007669"/>
    <property type="project" value="InterPro"/>
</dbReference>
<evidence type="ECO:0000313" key="7">
    <source>
        <dbReference type="Proteomes" id="UP000187735"/>
    </source>
</evidence>
<dbReference type="SUPFAM" id="SSF69318">
    <property type="entry name" value="Integrin alpha N-terminal domain"/>
    <property type="match status" value="1"/>
</dbReference>
<dbReference type="SUPFAM" id="SSF141072">
    <property type="entry name" value="CalX-like"/>
    <property type="match status" value="1"/>
</dbReference>
<keyword evidence="1" id="KW-0732">Signal</keyword>
<dbReference type="InterPro" id="IPR013517">
    <property type="entry name" value="FG-GAP"/>
</dbReference>
<evidence type="ECO:0000259" key="5">
    <source>
        <dbReference type="SMART" id="SM00237"/>
    </source>
</evidence>
<dbReference type="InterPro" id="IPR028994">
    <property type="entry name" value="Integrin_alpha_N"/>
</dbReference>
<name>A0A1P8WLE7_9PLAN</name>
<reference evidence="6 7" key="1">
    <citation type="journal article" date="2016" name="Front. Microbiol.">
        <title>Fuerstia marisgermanicae gen. nov., sp. nov., an Unusual Member of the Phylum Planctomycetes from the German Wadden Sea.</title>
        <authorList>
            <person name="Kohn T."/>
            <person name="Heuer A."/>
            <person name="Jogler M."/>
            <person name="Vollmers J."/>
            <person name="Boedeker C."/>
            <person name="Bunk B."/>
            <person name="Rast P."/>
            <person name="Borchert D."/>
            <person name="Glockner I."/>
            <person name="Freese H.M."/>
            <person name="Klenk H.P."/>
            <person name="Overmann J."/>
            <person name="Kaster A.K."/>
            <person name="Rohde M."/>
            <person name="Wiegand S."/>
            <person name="Jogler C."/>
        </authorList>
    </citation>
    <scope>NUCLEOTIDE SEQUENCE [LARGE SCALE GENOMIC DNA]</scope>
    <source>
        <strain evidence="6 7">NH11</strain>
    </source>
</reference>
<proteinExistence type="predicted"/>
<keyword evidence="4" id="KW-0813">Transport</keyword>
<dbReference type="AlphaFoldDB" id="A0A1P8WLE7"/>
<keyword evidence="2" id="KW-0677">Repeat</keyword>
<evidence type="ECO:0000313" key="6">
    <source>
        <dbReference type="EMBL" id="APZ94884.1"/>
    </source>
</evidence>
<dbReference type="EMBL" id="CP017641">
    <property type="protein sequence ID" value="APZ94884.1"/>
    <property type="molecule type" value="Genomic_DNA"/>
</dbReference>
<protein>
    <submittedName>
        <fullName evidence="6">Sodium/calcium exchanger 1</fullName>
    </submittedName>
</protein>
<organism evidence="6 7">
    <name type="scientific">Fuerstiella marisgermanici</name>
    <dbReference type="NCBI Taxonomy" id="1891926"/>
    <lineage>
        <taxon>Bacteria</taxon>
        <taxon>Pseudomonadati</taxon>
        <taxon>Planctomycetota</taxon>
        <taxon>Planctomycetia</taxon>
        <taxon>Planctomycetales</taxon>
        <taxon>Planctomycetaceae</taxon>
        <taxon>Fuerstiella</taxon>
    </lineage>
</organism>
<dbReference type="Pfam" id="PF03160">
    <property type="entry name" value="Calx-beta"/>
    <property type="match status" value="1"/>
</dbReference>
<dbReference type="STRING" id="1891926.Fuma_04534"/>
<accession>A0A1P8WLE7</accession>
<dbReference type="GO" id="GO:0030001">
    <property type="term" value="P:metal ion transport"/>
    <property type="evidence" value="ECO:0007669"/>
    <property type="project" value="TreeGrafter"/>
</dbReference>
<evidence type="ECO:0000256" key="2">
    <source>
        <dbReference type="ARBA" id="ARBA00022737"/>
    </source>
</evidence>
<dbReference type="Gene3D" id="2.60.40.10">
    <property type="entry name" value="Immunoglobulins"/>
    <property type="match status" value="2"/>
</dbReference>
<dbReference type="InterPro" id="IPR013783">
    <property type="entry name" value="Ig-like_fold"/>
</dbReference>
<dbReference type="Proteomes" id="UP000187735">
    <property type="component" value="Chromosome"/>
</dbReference>
<dbReference type="KEGG" id="fmr:Fuma_04534"/>
<dbReference type="SMART" id="SM00237">
    <property type="entry name" value="Calx_beta"/>
    <property type="match status" value="1"/>
</dbReference>
<dbReference type="InterPro" id="IPR003644">
    <property type="entry name" value="Calx_beta"/>
</dbReference>